<dbReference type="CDD" id="cd21117">
    <property type="entry name" value="Twitch_MoaA"/>
    <property type="match status" value="1"/>
</dbReference>
<dbReference type="GO" id="GO:0046872">
    <property type="term" value="F:metal ion binding"/>
    <property type="evidence" value="ECO:0007669"/>
    <property type="project" value="UniProtKB-KW"/>
</dbReference>
<evidence type="ECO:0000256" key="8">
    <source>
        <dbReference type="ARBA" id="ARBA00023014"/>
    </source>
</evidence>
<dbReference type="InterPro" id="IPR058240">
    <property type="entry name" value="rSAM_sf"/>
</dbReference>
<dbReference type="SFLD" id="SFLDG01383">
    <property type="entry name" value="cyclic_pyranopterin_phosphate"/>
    <property type="match status" value="1"/>
</dbReference>
<evidence type="ECO:0000256" key="11">
    <source>
        <dbReference type="ARBA" id="ARBA00023239"/>
    </source>
</evidence>
<comment type="cofactor">
    <cofactor evidence="1">
        <name>[4Fe-4S] cluster</name>
        <dbReference type="ChEBI" id="CHEBI:49883"/>
    </cofactor>
</comment>
<dbReference type="Pfam" id="PF06463">
    <property type="entry name" value="Mob_synth_C"/>
    <property type="match status" value="1"/>
</dbReference>
<dbReference type="InterPro" id="IPR007197">
    <property type="entry name" value="rSAM"/>
</dbReference>
<evidence type="ECO:0000256" key="2">
    <source>
        <dbReference type="ARBA" id="ARBA00012167"/>
    </source>
</evidence>
<dbReference type="CDD" id="cd01335">
    <property type="entry name" value="Radical_SAM"/>
    <property type="match status" value="1"/>
</dbReference>
<dbReference type="InterPro" id="IPR040064">
    <property type="entry name" value="MoaA-like"/>
</dbReference>
<dbReference type="SUPFAM" id="SSF102114">
    <property type="entry name" value="Radical SAM enzymes"/>
    <property type="match status" value="1"/>
</dbReference>
<dbReference type="PROSITE" id="PS51918">
    <property type="entry name" value="RADICAL_SAM"/>
    <property type="match status" value="1"/>
</dbReference>
<keyword evidence="8" id="KW-0411">Iron-sulfur</keyword>
<dbReference type="PANTHER" id="PTHR22960:SF0">
    <property type="entry name" value="MOLYBDENUM COFACTOR BIOSYNTHESIS PROTEIN 1"/>
    <property type="match status" value="1"/>
</dbReference>
<dbReference type="PANTHER" id="PTHR22960">
    <property type="entry name" value="MOLYBDOPTERIN COFACTOR SYNTHESIS PROTEIN A"/>
    <property type="match status" value="1"/>
</dbReference>
<evidence type="ECO:0000256" key="12">
    <source>
        <dbReference type="ARBA" id="ARBA00048697"/>
    </source>
</evidence>
<dbReference type="Pfam" id="PF04055">
    <property type="entry name" value="Radical_SAM"/>
    <property type="match status" value="1"/>
</dbReference>
<dbReference type="Proteomes" id="UP000010111">
    <property type="component" value="Chromosome"/>
</dbReference>
<dbReference type="SFLD" id="SFLDG01067">
    <property type="entry name" value="SPASM/twitch_domain_containing"/>
    <property type="match status" value="1"/>
</dbReference>
<dbReference type="AlphaFoldDB" id="G0VN12"/>
<keyword evidence="6" id="KW-0547">Nucleotide-binding</keyword>
<dbReference type="InterPro" id="IPR006638">
    <property type="entry name" value="Elp3/MiaA/NifB-like_rSAM"/>
</dbReference>
<dbReference type="Gene3D" id="3.20.20.70">
    <property type="entry name" value="Aldolase class I"/>
    <property type="match status" value="1"/>
</dbReference>
<dbReference type="InterPro" id="IPR010505">
    <property type="entry name" value="MoaA_twitch"/>
</dbReference>
<evidence type="ECO:0000256" key="7">
    <source>
        <dbReference type="ARBA" id="ARBA00023004"/>
    </source>
</evidence>
<dbReference type="KEGG" id="med:MELS_0618"/>
<dbReference type="InterPro" id="IPR050105">
    <property type="entry name" value="MoCo_biosynth_MoaA/MoaC"/>
</dbReference>
<dbReference type="EC" id="4.1.99.22" evidence="2"/>
<organism evidence="14 15">
    <name type="scientific">Megasphaera elsdenii DSM 20460</name>
    <dbReference type="NCBI Taxonomy" id="1064535"/>
    <lineage>
        <taxon>Bacteria</taxon>
        <taxon>Bacillati</taxon>
        <taxon>Bacillota</taxon>
        <taxon>Negativicutes</taxon>
        <taxon>Veillonellales</taxon>
        <taxon>Veillonellaceae</taxon>
        <taxon>Megasphaera</taxon>
    </lineage>
</organism>
<dbReference type="NCBIfam" id="TIGR02666">
    <property type="entry name" value="moaA"/>
    <property type="match status" value="1"/>
</dbReference>
<sequence length="325" mass="35815">MKDKWGRTIDYLRLSLTDRCNLRCRYCMPEALDSVGHDAVLRYEEMMLICRAALALGIDRFKITGGEPLVRKGAVSFMQSLKDMDGVRSVTMTTNGLLLSAVLPDLVRFGIDGINVSIDTLDASQYACLTGGGNLSVLLQALKEAISQRVNIKVNAVLLAETRNQILPLAELARTYPIDVRFIELMPIGFGTTLDGISEAEALSLLVRAYPDLAATGERRGNGPASYYQSRYLQGRIGFIAANTHGFCSSCNRLRLTSTGFLKPCLCYDDGVDLRAIVRSGQRENLIFQELQRAIAGAIYEKPAKHCFAEKNHISEHKTMNQIGG</sequence>
<dbReference type="SFLD" id="SFLDS00029">
    <property type="entry name" value="Radical_SAM"/>
    <property type="match status" value="1"/>
</dbReference>
<keyword evidence="3" id="KW-0004">4Fe-4S</keyword>
<dbReference type="GO" id="GO:0051539">
    <property type="term" value="F:4 iron, 4 sulfur cluster binding"/>
    <property type="evidence" value="ECO:0007669"/>
    <property type="project" value="UniProtKB-KW"/>
</dbReference>
<evidence type="ECO:0000313" key="14">
    <source>
        <dbReference type="EMBL" id="CCC72840.1"/>
    </source>
</evidence>
<dbReference type="GO" id="GO:0006777">
    <property type="term" value="P:Mo-molybdopterin cofactor biosynthetic process"/>
    <property type="evidence" value="ECO:0007669"/>
    <property type="project" value="UniProtKB-KW"/>
</dbReference>
<evidence type="ECO:0000256" key="1">
    <source>
        <dbReference type="ARBA" id="ARBA00001966"/>
    </source>
</evidence>
<keyword evidence="15" id="KW-1185">Reference proteome</keyword>
<dbReference type="EMBL" id="HE576794">
    <property type="protein sequence ID" value="CCC72840.1"/>
    <property type="molecule type" value="Genomic_DNA"/>
</dbReference>
<reference evidence="14 15" key="1">
    <citation type="journal article" date="2011" name="J. Bacteriol.">
        <title>Genome Sequence of the Ruminal Bacterium Megasphaera elsdenii.</title>
        <authorList>
            <person name="Marx H."/>
            <person name="Graf A.B."/>
            <person name="Tatto N."/>
            <person name="Thallinger G.G."/>
            <person name="Mattanovich D."/>
            <person name="Sauer M."/>
        </authorList>
    </citation>
    <scope>NUCLEOTIDE SEQUENCE [LARGE SCALE GENOMIC DNA]</scope>
    <source>
        <strain evidence="14 15">DSM 20460</strain>
    </source>
</reference>
<dbReference type="GO" id="GO:0061799">
    <property type="term" value="F:cyclic pyranopterin monophosphate synthase activity"/>
    <property type="evidence" value="ECO:0007669"/>
    <property type="project" value="TreeGrafter"/>
</dbReference>
<keyword evidence="10" id="KW-0501">Molybdenum cofactor biosynthesis</keyword>
<dbReference type="STRING" id="1064535.MELS_0618"/>
<accession>G0VN12</accession>
<keyword evidence="11" id="KW-0456">Lyase</keyword>
<dbReference type="UniPathway" id="UPA00344"/>
<comment type="catalytic activity">
    <reaction evidence="12">
        <text>GTP + AH2 + S-adenosyl-L-methionine = (8S)-3',8-cyclo-7,8-dihydroguanosine 5'-triphosphate + 5'-deoxyadenosine + L-methionine + A + H(+)</text>
        <dbReference type="Rhea" id="RHEA:49576"/>
        <dbReference type="ChEBI" id="CHEBI:13193"/>
        <dbReference type="ChEBI" id="CHEBI:15378"/>
        <dbReference type="ChEBI" id="CHEBI:17319"/>
        <dbReference type="ChEBI" id="CHEBI:17499"/>
        <dbReference type="ChEBI" id="CHEBI:37565"/>
        <dbReference type="ChEBI" id="CHEBI:57844"/>
        <dbReference type="ChEBI" id="CHEBI:59789"/>
        <dbReference type="ChEBI" id="CHEBI:131766"/>
        <dbReference type="EC" id="4.1.99.22"/>
    </reaction>
</comment>
<dbReference type="SFLD" id="SFLDG01386">
    <property type="entry name" value="main_SPASM_domain-containing"/>
    <property type="match status" value="1"/>
</dbReference>
<dbReference type="InterPro" id="IPR000385">
    <property type="entry name" value="MoaA_NifB_PqqE_Fe-S-bd_CS"/>
</dbReference>
<evidence type="ECO:0000256" key="4">
    <source>
        <dbReference type="ARBA" id="ARBA00022691"/>
    </source>
</evidence>
<evidence type="ECO:0000256" key="9">
    <source>
        <dbReference type="ARBA" id="ARBA00023134"/>
    </source>
</evidence>
<keyword evidence="4" id="KW-0949">S-adenosyl-L-methionine</keyword>
<evidence type="ECO:0000256" key="6">
    <source>
        <dbReference type="ARBA" id="ARBA00022741"/>
    </source>
</evidence>
<dbReference type="GeneID" id="97491568"/>
<keyword evidence="7" id="KW-0408">Iron</keyword>
<dbReference type="GO" id="GO:0005525">
    <property type="term" value="F:GTP binding"/>
    <property type="evidence" value="ECO:0007669"/>
    <property type="project" value="UniProtKB-KW"/>
</dbReference>
<keyword evidence="9" id="KW-0342">GTP-binding</keyword>
<dbReference type="PROSITE" id="PS01305">
    <property type="entry name" value="MOAA_NIFB_PQQE"/>
    <property type="match status" value="1"/>
</dbReference>
<protein>
    <recommendedName>
        <fullName evidence="2">GTP 3',8-cyclase</fullName>
        <ecNumber evidence="2">4.1.99.22</ecNumber>
    </recommendedName>
</protein>
<feature type="domain" description="Radical SAM core" evidence="13">
    <location>
        <begin position="4"/>
        <end position="224"/>
    </location>
</feature>
<proteinExistence type="predicted"/>
<evidence type="ECO:0000256" key="3">
    <source>
        <dbReference type="ARBA" id="ARBA00022485"/>
    </source>
</evidence>
<dbReference type="InterPro" id="IPR013785">
    <property type="entry name" value="Aldolase_TIM"/>
</dbReference>
<evidence type="ECO:0000313" key="15">
    <source>
        <dbReference type="Proteomes" id="UP000010111"/>
    </source>
</evidence>
<dbReference type="GO" id="GO:0061798">
    <property type="term" value="F:GTP 3',8'-cyclase activity"/>
    <property type="evidence" value="ECO:0007669"/>
    <property type="project" value="UniProtKB-EC"/>
</dbReference>
<evidence type="ECO:0000256" key="10">
    <source>
        <dbReference type="ARBA" id="ARBA00023150"/>
    </source>
</evidence>
<dbReference type="RefSeq" id="WP_014015582.1">
    <property type="nucleotide sequence ID" value="NC_015873.1"/>
</dbReference>
<dbReference type="HOGENOM" id="CLU_009273_0_1_9"/>
<dbReference type="eggNOG" id="COG2896">
    <property type="taxonomic scope" value="Bacteria"/>
</dbReference>
<evidence type="ECO:0000259" key="13">
    <source>
        <dbReference type="PROSITE" id="PS51918"/>
    </source>
</evidence>
<keyword evidence="5" id="KW-0479">Metal-binding</keyword>
<gene>
    <name evidence="14" type="ORF">MELS_0618</name>
</gene>
<name>G0VN12_MEGEL</name>
<dbReference type="InterPro" id="IPR013483">
    <property type="entry name" value="MoaA"/>
</dbReference>
<dbReference type="SMART" id="SM00729">
    <property type="entry name" value="Elp3"/>
    <property type="match status" value="1"/>
</dbReference>
<evidence type="ECO:0000256" key="5">
    <source>
        <dbReference type="ARBA" id="ARBA00022723"/>
    </source>
</evidence>